<dbReference type="EnsemblPlants" id="HORVU.MOREX.r3.3HG0258620.1">
    <property type="protein sequence ID" value="HORVU.MOREX.r3.3HG0258620.1"/>
    <property type="gene ID" value="HORVU.MOREX.r3.3HG0258620"/>
</dbReference>
<name>A0A8I6XTM0_HORVV</name>
<evidence type="ECO:0000313" key="2">
    <source>
        <dbReference type="EnsemblPlants" id="HORVU.MOREX.r3.3HG0258620.1"/>
    </source>
</evidence>
<dbReference type="PANTHER" id="PTHR45778">
    <property type="entry name" value="PURPLE ACID PHOSPHATASE-RELATED"/>
    <property type="match status" value="1"/>
</dbReference>
<reference evidence="2" key="2">
    <citation type="submission" date="2020-10" db="EMBL/GenBank/DDBJ databases">
        <authorList>
            <person name="Scholz U."/>
            <person name="Mascher M."/>
            <person name="Fiebig A."/>
        </authorList>
    </citation>
    <scope>NUCLEOTIDE SEQUENCE [LARGE SCALE GENOMIC DNA]</scope>
    <source>
        <strain evidence="2">cv. Morex</strain>
    </source>
</reference>
<dbReference type="SMR" id="A0A8I6XTM0"/>
<evidence type="ECO:0000313" key="3">
    <source>
        <dbReference type="Proteomes" id="UP000011116"/>
    </source>
</evidence>
<proteinExistence type="predicted"/>
<keyword evidence="3" id="KW-1185">Reference proteome</keyword>
<keyword evidence="1" id="KW-1133">Transmembrane helix</keyword>
<dbReference type="PANTHER" id="PTHR45778:SF3">
    <property type="entry name" value="PURPLE ACID PHOSPHATASE"/>
    <property type="match status" value="1"/>
</dbReference>
<dbReference type="Gramene" id="HORVU.MOREX.r3.3HG0258620.1">
    <property type="protein sequence ID" value="HORVU.MOREX.r3.3HG0258620.1"/>
    <property type="gene ID" value="HORVU.MOREX.r3.3HG0258620"/>
</dbReference>
<accession>A0A8I6XTM0</accession>
<feature type="transmembrane region" description="Helical" evidence="1">
    <location>
        <begin position="37"/>
        <end position="60"/>
    </location>
</feature>
<keyword evidence="1" id="KW-0472">Membrane</keyword>
<evidence type="ECO:0000256" key="1">
    <source>
        <dbReference type="SAM" id="Phobius"/>
    </source>
</evidence>
<sequence>MGKAPQDPSMEHYIQLGSIDVTRVVAKDMQSGKVYTIFHIGYISYATGFLVEWGFFLHLIKPLASQVSYMTGPPLATPRGIMQGRSLCSVHFIVMSTEHPWSEKSEQYYRMKRDLS</sequence>
<dbReference type="Proteomes" id="UP000011116">
    <property type="component" value="Chromosome 3H"/>
</dbReference>
<protein>
    <submittedName>
        <fullName evidence="2">Uncharacterized protein</fullName>
    </submittedName>
</protein>
<organism evidence="2 3">
    <name type="scientific">Hordeum vulgare subsp. vulgare</name>
    <name type="common">Domesticated barley</name>
    <dbReference type="NCBI Taxonomy" id="112509"/>
    <lineage>
        <taxon>Eukaryota</taxon>
        <taxon>Viridiplantae</taxon>
        <taxon>Streptophyta</taxon>
        <taxon>Embryophyta</taxon>
        <taxon>Tracheophyta</taxon>
        <taxon>Spermatophyta</taxon>
        <taxon>Magnoliopsida</taxon>
        <taxon>Liliopsida</taxon>
        <taxon>Poales</taxon>
        <taxon>Poaceae</taxon>
        <taxon>BOP clade</taxon>
        <taxon>Pooideae</taxon>
        <taxon>Triticodae</taxon>
        <taxon>Triticeae</taxon>
        <taxon>Hordeinae</taxon>
        <taxon>Hordeum</taxon>
    </lineage>
</organism>
<reference evidence="3" key="1">
    <citation type="journal article" date="2012" name="Nature">
        <title>A physical, genetic and functional sequence assembly of the barley genome.</title>
        <authorList>
            <consortium name="The International Barley Genome Sequencing Consortium"/>
            <person name="Mayer K.F."/>
            <person name="Waugh R."/>
            <person name="Brown J.W."/>
            <person name="Schulman A."/>
            <person name="Langridge P."/>
            <person name="Platzer M."/>
            <person name="Fincher G.B."/>
            <person name="Muehlbauer G.J."/>
            <person name="Sato K."/>
            <person name="Close T.J."/>
            <person name="Wise R.P."/>
            <person name="Stein N."/>
        </authorList>
    </citation>
    <scope>NUCLEOTIDE SEQUENCE [LARGE SCALE GENOMIC DNA]</scope>
    <source>
        <strain evidence="3">cv. Morex</strain>
    </source>
</reference>
<dbReference type="AlphaFoldDB" id="A0A8I6XTM0"/>
<keyword evidence="1" id="KW-0812">Transmembrane</keyword>
<reference evidence="2" key="3">
    <citation type="submission" date="2022-01" db="UniProtKB">
        <authorList>
            <consortium name="EnsemblPlants"/>
        </authorList>
    </citation>
    <scope>IDENTIFICATION</scope>
    <source>
        <strain evidence="2">subsp. vulgare</strain>
    </source>
</reference>